<organism evidence="13 14">
    <name type="scientific">Synchytrium endobioticum</name>
    <dbReference type="NCBI Taxonomy" id="286115"/>
    <lineage>
        <taxon>Eukaryota</taxon>
        <taxon>Fungi</taxon>
        <taxon>Fungi incertae sedis</taxon>
        <taxon>Chytridiomycota</taxon>
        <taxon>Chytridiomycota incertae sedis</taxon>
        <taxon>Chytridiomycetes</taxon>
        <taxon>Synchytriales</taxon>
        <taxon>Synchytriaceae</taxon>
        <taxon>Synchytrium</taxon>
    </lineage>
</organism>
<keyword evidence="6" id="KW-0963">Cytoplasm</keyword>
<protein>
    <recommendedName>
        <fullName evidence="4 11">Condensin complex subunit 2</fullName>
    </recommendedName>
</protein>
<feature type="compositionally biased region" description="Basic and acidic residues" evidence="12">
    <location>
        <begin position="343"/>
        <end position="353"/>
    </location>
</feature>
<evidence type="ECO:0000256" key="8">
    <source>
        <dbReference type="ARBA" id="ARBA00022776"/>
    </source>
</evidence>
<evidence type="ECO:0000313" key="14">
    <source>
        <dbReference type="Proteomes" id="UP000320475"/>
    </source>
</evidence>
<evidence type="ECO:0000256" key="10">
    <source>
        <dbReference type="ARBA" id="ARBA00023306"/>
    </source>
</evidence>
<feature type="region of interest" description="Disordered" evidence="12">
    <location>
        <begin position="336"/>
        <end position="400"/>
    </location>
</feature>
<evidence type="ECO:0000256" key="11">
    <source>
        <dbReference type="PIRNR" id="PIRNR017126"/>
    </source>
</evidence>
<evidence type="ECO:0000256" key="4">
    <source>
        <dbReference type="ARBA" id="ARBA00016065"/>
    </source>
</evidence>
<proteinExistence type="inferred from homology"/>
<evidence type="ECO:0000256" key="5">
    <source>
        <dbReference type="ARBA" id="ARBA00022454"/>
    </source>
</evidence>
<dbReference type="GO" id="GO:0051301">
    <property type="term" value="P:cell division"/>
    <property type="evidence" value="ECO:0007669"/>
    <property type="project" value="UniProtKB-KW"/>
</dbReference>
<feature type="compositionally biased region" description="Polar residues" evidence="12">
    <location>
        <begin position="720"/>
        <end position="731"/>
    </location>
</feature>
<dbReference type="Pfam" id="PF05786">
    <property type="entry name" value="Cnd2"/>
    <property type="match status" value="1"/>
</dbReference>
<evidence type="ECO:0000256" key="7">
    <source>
        <dbReference type="ARBA" id="ARBA00022618"/>
    </source>
</evidence>
<evidence type="ECO:0000256" key="2">
    <source>
        <dbReference type="ARBA" id="ARBA00004496"/>
    </source>
</evidence>
<keyword evidence="9 11" id="KW-0226">DNA condensation</keyword>
<dbReference type="GO" id="GO:0007076">
    <property type="term" value="P:mitotic chromosome condensation"/>
    <property type="evidence" value="ECO:0007669"/>
    <property type="project" value="InterPro"/>
</dbReference>
<feature type="compositionally biased region" description="Polar residues" evidence="12">
    <location>
        <begin position="355"/>
        <end position="365"/>
    </location>
</feature>
<comment type="subcellular location">
    <subcellularLocation>
        <location evidence="1">Chromosome</location>
    </subcellularLocation>
    <subcellularLocation>
        <location evidence="2">Cytoplasm</location>
    </subcellularLocation>
</comment>
<name>A0A507CZD5_9FUNG</name>
<comment type="similarity">
    <text evidence="3 11">Belongs to the CND2 (condensin subunit 2) family.</text>
</comment>
<comment type="function">
    <text evidence="11">Regulatory subunit of the condensin complex, a complex required for conversion of interphase chromatin into mitotic-like condense chromosomes.</text>
</comment>
<comment type="caution">
    <text evidence="13">The sequence shown here is derived from an EMBL/GenBank/DDBJ whole genome shotgun (WGS) entry which is preliminary data.</text>
</comment>
<dbReference type="EMBL" id="QEAM01000176">
    <property type="protein sequence ID" value="TPX44577.1"/>
    <property type="molecule type" value="Genomic_DNA"/>
</dbReference>
<dbReference type="PANTHER" id="PTHR13108:SF9">
    <property type="entry name" value="CONDENSIN COMPLEX SUBUNIT 2"/>
    <property type="match status" value="1"/>
</dbReference>
<reference evidence="13 14" key="1">
    <citation type="journal article" date="2019" name="Sci. Rep.">
        <title>Comparative genomics of chytrid fungi reveal insights into the obligate biotrophic and pathogenic lifestyle of Synchytrium endobioticum.</title>
        <authorList>
            <person name="van de Vossenberg B.T.L.H."/>
            <person name="Warris S."/>
            <person name="Nguyen H.D.T."/>
            <person name="van Gent-Pelzer M.P.E."/>
            <person name="Joly D.L."/>
            <person name="van de Geest H.C."/>
            <person name="Bonants P.J.M."/>
            <person name="Smith D.S."/>
            <person name="Levesque C.A."/>
            <person name="van der Lee T.A.J."/>
        </authorList>
    </citation>
    <scope>NUCLEOTIDE SEQUENCE [LARGE SCALE GENOMIC DNA]</scope>
    <source>
        <strain evidence="13 14">LEV6574</strain>
    </source>
</reference>
<feature type="region of interest" description="Disordered" evidence="12">
    <location>
        <begin position="708"/>
        <end position="736"/>
    </location>
</feature>
<evidence type="ECO:0000256" key="3">
    <source>
        <dbReference type="ARBA" id="ARBA00009471"/>
    </source>
</evidence>
<evidence type="ECO:0000313" key="13">
    <source>
        <dbReference type="EMBL" id="TPX44577.1"/>
    </source>
</evidence>
<feature type="compositionally biased region" description="Low complexity" evidence="12">
    <location>
        <begin position="70"/>
        <end position="82"/>
    </location>
</feature>
<dbReference type="GO" id="GO:0003682">
    <property type="term" value="F:chromatin binding"/>
    <property type="evidence" value="ECO:0007669"/>
    <property type="project" value="TreeGrafter"/>
</dbReference>
<dbReference type="Proteomes" id="UP000320475">
    <property type="component" value="Unassembled WGS sequence"/>
</dbReference>
<dbReference type="GO" id="GO:0000796">
    <property type="term" value="C:condensin complex"/>
    <property type="evidence" value="ECO:0007669"/>
    <property type="project" value="InterPro"/>
</dbReference>
<dbReference type="AlphaFoldDB" id="A0A507CZD5"/>
<dbReference type="VEuPathDB" id="FungiDB:SeMB42_g03548"/>
<evidence type="ECO:0000256" key="12">
    <source>
        <dbReference type="SAM" id="MobiDB-lite"/>
    </source>
</evidence>
<sequence>MLAGTPQKWPRNRRPLTFDKETPSPSKHDAREKACMRPPVRNNDDEAEKRQRRQSLVEQSRRRKSFGRPSAAASASIGPASSTDDPPPATQGLSPEEVNRRFEEWMKIAADNKINAGNSWNLALIDYFHDMTLLKEGDSINFTKASCTLDGCVKIYISRVDSVDGEARKLYSGLVDSTAEMRSHRRAGNDSGDEGGSGDEGNENGNGLAKKTRKRTQRVGRTLETDINALNVKKFDSDFMVDPLFRKTSADFDEGGARGLLLNHLCISNTGHMIFDASDAKVVQYNENNHVESTKVDITKLKSDFGATLATIWNRDICPSLKSFEFSTVNASAGLPFDPSKLIPDRPPVDKDSNGVPSGNENNHSMNDDDSDDDPFAAYDDTPHSGLGSGDGGHGDLIMDEDIAPGIDMEEDMGSHDVNDQAHVDQQQTEFVKGTLGEAHYVISNEPEDDGLFSYFDSQMKKGWAGPEHWRMRAMAKAKSMTPAASATKKGRKSKEPFTIDFVNGTPPNLEQLFAPGSAANTLSKSALAITAKTKNLLPDDIHYSSKDLLQLFLKPDCTIKFRRKDGSTKVATNAHGVDGHFDPFNLARGNDEEQVAGNNGTLHDHGAYPDDPFGFDDDDDDMDDAMAPTQQSELVGDDDLAGMRAAPRDDSMPASFMREQDFGSQLVEKPKKVRIIPLNYARAAKRVDVRALKRNLWLELIRNPSSKPRGADPFMDPDTPSTPSLPQSDEQVPDQRRFSDVVHQLRGVYPERKLLDISAAFCFICVLHLANDNHLKMEGQSDLDDFVIMQG</sequence>
<dbReference type="OrthoDB" id="362021at2759"/>
<feature type="compositionally biased region" description="Acidic residues" evidence="12">
    <location>
        <begin position="614"/>
        <end position="625"/>
    </location>
</feature>
<dbReference type="GO" id="GO:0005737">
    <property type="term" value="C:cytoplasm"/>
    <property type="evidence" value="ECO:0007669"/>
    <property type="project" value="UniProtKB-SubCell"/>
</dbReference>
<feature type="region of interest" description="Disordered" evidence="12">
    <location>
        <begin position="1"/>
        <end position="94"/>
    </location>
</feature>
<keyword evidence="5" id="KW-0158">Chromosome</keyword>
<keyword evidence="7 11" id="KW-0132">Cell division</keyword>
<feature type="compositionally biased region" description="Acidic residues" evidence="12">
    <location>
        <begin position="191"/>
        <end position="202"/>
    </location>
</feature>
<evidence type="ECO:0000256" key="9">
    <source>
        <dbReference type="ARBA" id="ARBA00023067"/>
    </source>
</evidence>
<gene>
    <name evidence="13" type="ORF">SeLEV6574_g04416</name>
</gene>
<feature type="region of interest" description="Disordered" evidence="12">
    <location>
        <begin position="599"/>
        <end position="626"/>
    </location>
</feature>
<accession>A0A507CZD5</accession>
<evidence type="ECO:0000256" key="1">
    <source>
        <dbReference type="ARBA" id="ARBA00004286"/>
    </source>
</evidence>
<dbReference type="InterPro" id="IPR022816">
    <property type="entry name" value="Condensin_barren_su2"/>
</dbReference>
<feature type="compositionally biased region" description="Basic and acidic residues" evidence="12">
    <location>
        <begin position="16"/>
        <end position="35"/>
    </location>
</feature>
<keyword evidence="8 11" id="KW-0498">Mitosis</keyword>
<feature type="region of interest" description="Disordered" evidence="12">
    <location>
        <begin position="181"/>
        <end position="217"/>
    </location>
</feature>
<keyword evidence="10 11" id="KW-0131">Cell cycle</keyword>
<dbReference type="PANTHER" id="PTHR13108">
    <property type="entry name" value="CONDENSIN COMPLEX SUBUNIT 2"/>
    <property type="match status" value="1"/>
</dbReference>
<dbReference type="PIRSF" id="PIRSF017126">
    <property type="entry name" value="Condensin_H"/>
    <property type="match status" value="1"/>
</dbReference>
<evidence type="ECO:0000256" key="6">
    <source>
        <dbReference type="ARBA" id="ARBA00022490"/>
    </source>
</evidence>
<feature type="compositionally biased region" description="Low complexity" evidence="12">
    <location>
        <begin position="376"/>
        <end position="386"/>
    </location>
</feature>